<dbReference type="RefSeq" id="WP_267896806.1">
    <property type="nucleotide sequence ID" value="NZ_CP021744.1"/>
</dbReference>
<dbReference type="Proteomes" id="UP000195755">
    <property type="component" value="Chromosome"/>
</dbReference>
<reference evidence="1 2" key="1">
    <citation type="submission" date="2017-06" db="EMBL/GenBank/DDBJ databases">
        <title>Streptomyces albireticuli Genome sequencing and assembly.</title>
        <authorList>
            <person name="Wang Y."/>
            <person name="Du B."/>
            <person name="Ding Y."/>
            <person name="Liu H."/>
            <person name="Hou Q."/>
            <person name="Liu K."/>
            <person name="Yao L."/>
            <person name="Wang C."/>
        </authorList>
    </citation>
    <scope>NUCLEOTIDE SEQUENCE [LARGE SCALE GENOMIC DNA]</scope>
    <source>
        <strain evidence="1 2">MDJK11</strain>
    </source>
</reference>
<organism evidence="1 2">
    <name type="scientific">Streptomyces albireticuli</name>
    <dbReference type="NCBI Taxonomy" id="1940"/>
    <lineage>
        <taxon>Bacteria</taxon>
        <taxon>Bacillati</taxon>
        <taxon>Actinomycetota</taxon>
        <taxon>Actinomycetes</taxon>
        <taxon>Kitasatosporales</taxon>
        <taxon>Streptomycetaceae</taxon>
        <taxon>Streptomyces</taxon>
    </lineage>
</organism>
<name>A0A1Z2KXX5_9ACTN</name>
<evidence type="ECO:0000313" key="2">
    <source>
        <dbReference type="Proteomes" id="UP000195755"/>
    </source>
</evidence>
<accession>A0A1Z2KXX5</accession>
<proteinExistence type="predicted"/>
<evidence type="ECO:0000313" key="1">
    <source>
        <dbReference type="EMBL" id="ARZ66870.1"/>
    </source>
</evidence>
<dbReference type="AlphaFoldDB" id="A0A1Z2KXX5"/>
<dbReference type="KEGG" id="salj:SMD11_1209"/>
<protein>
    <submittedName>
        <fullName evidence="1">Uncharacterized protein</fullName>
    </submittedName>
</protein>
<gene>
    <name evidence="1" type="ORF">SMD11_1209</name>
</gene>
<sequence>MHHLISIITGSCERCGADILSPEPGQRFCGGSYCLTPGGAHPY</sequence>
<dbReference type="EMBL" id="CP021744">
    <property type="protein sequence ID" value="ARZ66870.1"/>
    <property type="molecule type" value="Genomic_DNA"/>
</dbReference>